<dbReference type="InterPro" id="IPR015943">
    <property type="entry name" value="WD40/YVTN_repeat-like_dom_sf"/>
</dbReference>
<dbReference type="SUPFAM" id="SSF50978">
    <property type="entry name" value="WD40 repeat-like"/>
    <property type="match status" value="1"/>
</dbReference>
<dbReference type="GO" id="GO:0009267">
    <property type="term" value="P:cellular response to starvation"/>
    <property type="evidence" value="ECO:0007669"/>
    <property type="project" value="TreeGrafter"/>
</dbReference>
<feature type="compositionally biased region" description="Low complexity" evidence="4">
    <location>
        <begin position="1274"/>
        <end position="1285"/>
    </location>
</feature>
<keyword evidence="7" id="KW-1185">Reference proteome</keyword>
<evidence type="ECO:0000256" key="2">
    <source>
        <dbReference type="ARBA" id="ARBA00022927"/>
    </source>
</evidence>
<proteinExistence type="predicted"/>
<feature type="compositionally biased region" description="Pro residues" evidence="4">
    <location>
        <begin position="214"/>
        <end position="223"/>
    </location>
</feature>
<dbReference type="GO" id="GO:0030897">
    <property type="term" value="C:HOPS complex"/>
    <property type="evidence" value="ECO:0007669"/>
    <property type="project" value="TreeGrafter"/>
</dbReference>
<dbReference type="PANTHER" id="PTHR12616:SF1">
    <property type="entry name" value="VACUOLAR PROTEIN SORTING-ASSOCIATED PROTEIN 41 HOMOLOG"/>
    <property type="match status" value="1"/>
</dbReference>
<dbReference type="GO" id="GO:0016236">
    <property type="term" value="P:macroautophagy"/>
    <property type="evidence" value="ECO:0007669"/>
    <property type="project" value="TreeGrafter"/>
</dbReference>
<feature type="compositionally biased region" description="Gly residues" evidence="4">
    <location>
        <begin position="1375"/>
        <end position="1388"/>
    </location>
</feature>
<gene>
    <name evidence="6" type="ORF">Vafri_14226</name>
</gene>
<evidence type="ECO:0000313" key="6">
    <source>
        <dbReference type="EMBL" id="GIL59328.1"/>
    </source>
</evidence>
<reference evidence="6" key="1">
    <citation type="journal article" date="2021" name="Proc. Natl. Acad. Sci. U.S.A.">
        <title>Three genomes in the algal genus Volvox reveal the fate of a haploid sex-determining region after a transition to homothallism.</title>
        <authorList>
            <person name="Yamamoto K."/>
            <person name="Hamaji T."/>
            <person name="Kawai-Toyooka H."/>
            <person name="Matsuzaki R."/>
            <person name="Takahashi F."/>
            <person name="Nishimura Y."/>
            <person name="Kawachi M."/>
            <person name="Noguchi H."/>
            <person name="Minakuchi Y."/>
            <person name="Umen J.G."/>
            <person name="Toyoda A."/>
            <person name="Nozaki H."/>
        </authorList>
    </citation>
    <scope>NUCLEOTIDE SEQUENCE</scope>
    <source>
        <strain evidence="6">NIES-3780</strain>
    </source>
</reference>
<feature type="compositionally biased region" description="Gly residues" evidence="4">
    <location>
        <begin position="1432"/>
        <end position="1443"/>
    </location>
</feature>
<dbReference type="GO" id="GO:0005770">
    <property type="term" value="C:late endosome"/>
    <property type="evidence" value="ECO:0007669"/>
    <property type="project" value="TreeGrafter"/>
</dbReference>
<feature type="domain" description="Vps41 beta-propeller" evidence="5">
    <location>
        <begin position="12"/>
        <end position="201"/>
    </location>
</feature>
<dbReference type="InterPro" id="IPR011990">
    <property type="entry name" value="TPR-like_helical_dom_sf"/>
</dbReference>
<feature type="compositionally biased region" description="Gly residues" evidence="4">
    <location>
        <begin position="1264"/>
        <end position="1273"/>
    </location>
</feature>
<feature type="compositionally biased region" description="Low complexity" evidence="4">
    <location>
        <begin position="234"/>
        <end position="255"/>
    </location>
</feature>
<dbReference type="InterPro" id="IPR036322">
    <property type="entry name" value="WD40_repeat_dom_sf"/>
</dbReference>
<feature type="region of interest" description="Disordered" evidence="4">
    <location>
        <begin position="582"/>
        <end position="651"/>
    </location>
</feature>
<dbReference type="Gene3D" id="1.25.40.10">
    <property type="entry name" value="Tetratricopeptide repeat domain"/>
    <property type="match status" value="1"/>
</dbReference>
<feature type="compositionally biased region" description="Low complexity" evidence="4">
    <location>
        <begin position="1422"/>
        <end position="1431"/>
    </location>
</feature>
<evidence type="ECO:0000256" key="1">
    <source>
        <dbReference type="ARBA" id="ARBA00022448"/>
    </source>
</evidence>
<feature type="region of interest" description="Disordered" evidence="4">
    <location>
        <begin position="1255"/>
        <end position="1285"/>
    </location>
</feature>
<dbReference type="Gene3D" id="2.130.10.10">
    <property type="entry name" value="YVTN repeat-like/Quinoprotein amine dehydrogenase"/>
    <property type="match status" value="1"/>
</dbReference>
<feature type="compositionally biased region" description="Low complexity" evidence="4">
    <location>
        <begin position="626"/>
        <end position="637"/>
    </location>
</feature>
<dbReference type="PANTHER" id="PTHR12616">
    <property type="entry name" value="VACUOLAR PROTEIN SORTING VPS41"/>
    <property type="match status" value="1"/>
</dbReference>
<feature type="compositionally biased region" description="Low complexity" evidence="4">
    <location>
        <begin position="477"/>
        <end position="489"/>
    </location>
</feature>
<comment type="caution">
    <text evidence="6">The sequence shown here is derived from an EMBL/GenBank/DDBJ whole genome shotgun (WGS) entry which is preliminary data.</text>
</comment>
<dbReference type="InterPro" id="IPR045111">
    <property type="entry name" value="Vps41/Vps8"/>
</dbReference>
<evidence type="ECO:0000256" key="4">
    <source>
        <dbReference type="SAM" id="MobiDB-lite"/>
    </source>
</evidence>
<evidence type="ECO:0000313" key="7">
    <source>
        <dbReference type="Proteomes" id="UP000747399"/>
    </source>
</evidence>
<dbReference type="Pfam" id="PF23411">
    <property type="entry name" value="Beta-prop_Vps41"/>
    <property type="match status" value="1"/>
</dbReference>
<evidence type="ECO:0000259" key="5">
    <source>
        <dbReference type="Pfam" id="PF23411"/>
    </source>
</evidence>
<dbReference type="GO" id="GO:0034058">
    <property type="term" value="P:endosomal vesicle fusion"/>
    <property type="evidence" value="ECO:0007669"/>
    <property type="project" value="TreeGrafter"/>
</dbReference>
<keyword evidence="2" id="KW-0653">Protein transport</keyword>
<dbReference type="SMART" id="SM00299">
    <property type="entry name" value="CLH"/>
    <property type="match status" value="1"/>
</dbReference>
<feature type="region of interest" description="Disordered" evidence="4">
    <location>
        <begin position="206"/>
        <end position="265"/>
    </location>
</feature>
<feature type="repeat" description="CHCR" evidence="3">
    <location>
        <begin position="945"/>
        <end position="1099"/>
    </location>
</feature>
<dbReference type="Pfam" id="PF23556">
    <property type="entry name" value="TPR_Vps41"/>
    <property type="match status" value="1"/>
</dbReference>
<feature type="compositionally biased region" description="Low complexity" evidence="4">
    <location>
        <begin position="384"/>
        <end position="409"/>
    </location>
</feature>
<dbReference type="InterPro" id="IPR057780">
    <property type="entry name" value="Beta-prop_Vps41"/>
</dbReference>
<feature type="region of interest" description="Disordered" evidence="4">
    <location>
        <begin position="362"/>
        <end position="503"/>
    </location>
</feature>
<evidence type="ECO:0000256" key="3">
    <source>
        <dbReference type="PROSITE-ProRule" id="PRU01006"/>
    </source>
</evidence>
<dbReference type="EMBL" id="BNCO01000034">
    <property type="protein sequence ID" value="GIL59328.1"/>
    <property type="molecule type" value="Genomic_DNA"/>
</dbReference>
<dbReference type="Proteomes" id="UP000747399">
    <property type="component" value="Unassembled WGS sequence"/>
</dbReference>
<sequence length="1461" mass="152966">MATSLEEPEPQLKYELLGGDVQSILGNEKITCMNVSEKILAIGTEQGRVHVLDYSGNQVRLLNLHKSRVNDLSFDKEAEHIASASNDCSVVVTNLYTDQITRHEFRLPIKAVAIDPRPVTSVRKTWRDLVTGNAAGEVTLHTQGWLARADQPLGAASSRDVAAGGVLAVKWSGTLVAWAYDSSVSVYDSISHQTIRTLRRYDPRAAAPAAVGGTPPPKSPPPKQQTADRPAPAPAANANTAAVAATSPAAAKPPGGTEGGTEGAPGISSLRRCSLLFAPDSHLYVAWSDTVLVARIWTVENSMGSLWPQVELVARMKLGEAVLGVSPYGHSDLAVLVYPSGLPPSASADSSSRQPQLGCQVKLQNGGRDDDTTKTQESSPPPQQQQQQQQQQRGRQQGQQLQHQQLQHQQDSKPREGNGALGGDRSASTADGERSSCHENSSTESGDAPSPSSSQATENERSGETVAEGDGAMRTVAATTAASSESAALLPPPPDPLAPGRTPQLVILGRSDHREWARDSVPLPGADRCGPADYLGLMPSLPHHLHLPATAADPEAAAALGGAFGSLASMAVAAAAAAAASTISATPRPSTAGRESGGGAGGGGGGRASCRVSDSSRGSGGGSGGASSPSAAESTPTTPIPSTPASAAKAGHSATTSAAAAAVVAPAARRLVPVWVDGQELMFFIAAPMEIATARSRDSNDRINWLLARRRWEEALSAVEEVPQGLPPGLYDRVVNGYIEELLTTQSYDKAVELSARLLKDDATRWEHWVYLFAQAKQLPKLVGELPTHNPRLRSQVYDMALQSLLLNPADHPTLVSLVHTWPPGCYSLAALADAVAARLRRLQHQYPQPQPPNTAVAHGAATATAASGTTVTDGGVGVGSDSLWQLLAWLYEQQGRPDLALSIHLRLKSPTVFSFVNHHGLQANLLGRAPDLFSVDEKAALALLTSHVDALPPANVVPSLQEAMRCAPSPAAAEVWRRRLFAYLQALFAADSSVGADYHDLQVSLTAEYQPSKLMDMLVSSQYYSLEAALAICEARGLVSEQVFVLGRMGNADQALRLIIDRLGDIPRAIDFVVGQRDDELWGRLIDWALGSSETTGALLDCIGGYVDPLLLVRRIPRGMRVERLRDRLRAIIADYRTQTSLREGCNAILRSDCRHLLSKLYDGTRRALPFLYVMRPDGCADGGRWYRCDVVHGGKLQAVSAAEVPEEALFGFGSYRPMGQLGAAAKSGSPVSSPSPLAAATAAATAPVTNSLHSDLYRPRGSSGGGGGTVLGRGSATNLSSSVPSAPMMAAAERIVLTRGSSLPVLDRSGAAVAPATENFPWWAQSGGLDVGGGVTRGSSGLAATTDLWVGFNLPSGRTRLTSGEETSQHHPVGGGRRTGLYGRPGPGQTAVVPGGTPNGVASTERRSAAVSGAPMSSVGLGPSSPALGPGLGGALSGTGPGSRALGSLWQHVATMSRT</sequence>
<organism evidence="6 7">
    <name type="scientific">Volvox africanus</name>
    <dbReference type="NCBI Taxonomy" id="51714"/>
    <lineage>
        <taxon>Eukaryota</taxon>
        <taxon>Viridiplantae</taxon>
        <taxon>Chlorophyta</taxon>
        <taxon>core chlorophytes</taxon>
        <taxon>Chlorophyceae</taxon>
        <taxon>CS clade</taxon>
        <taxon>Chlamydomonadales</taxon>
        <taxon>Volvocaceae</taxon>
        <taxon>Volvox</taxon>
    </lineage>
</organism>
<name>A0A8J4BE08_9CHLO</name>
<protein>
    <recommendedName>
        <fullName evidence="5">Vps41 beta-propeller domain-containing protein</fullName>
    </recommendedName>
</protein>
<keyword evidence="1" id="KW-0813">Transport</keyword>
<accession>A0A8J4BE08</accession>
<feature type="region of interest" description="Disordered" evidence="4">
    <location>
        <begin position="1361"/>
        <end position="1443"/>
    </location>
</feature>
<dbReference type="InterPro" id="IPR001680">
    <property type="entry name" value="WD40_rpt"/>
</dbReference>
<dbReference type="PROSITE" id="PS50236">
    <property type="entry name" value="CHCR"/>
    <property type="match status" value="1"/>
</dbReference>
<dbReference type="SMART" id="SM00320">
    <property type="entry name" value="WD40"/>
    <property type="match status" value="2"/>
</dbReference>
<feature type="compositionally biased region" description="Polar residues" evidence="4">
    <location>
        <begin position="438"/>
        <end position="457"/>
    </location>
</feature>
<dbReference type="InterPro" id="IPR000547">
    <property type="entry name" value="Clathrin_H-chain/VPS_repeat"/>
</dbReference>
<dbReference type="GO" id="GO:0006623">
    <property type="term" value="P:protein targeting to vacuole"/>
    <property type="evidence" value="ECO:0007669"/>
    <property type="project" value="InterPro"/>
</dbReference>
<feature type="compositionally biased region" description="Gly residues" evidence="4">
    <location>
        <begin position="595"/>
        <end position="607"/>
    </location>
</feature>